<organism evidence="3 4">
    <name type="scientific">Candidatus Cohnella colombiensis</name>
    <dbReference type="NCBI Taxonomy" id="3121368"/>
    <lineage>
        <taxon>Bacteria</taxon>
        <taxon>Bacillati</taxon>
        <taxon>Bacillota</taxon>
        <taxon>Bacilli</taxon>
        <taxon>Bacillales</taxon>
        <taxon>Paenibacillaceae</taxon>
        <taxon>Cohnella</taxon>
    </lineage>
</organism>
<dbReference type="EMBL" id="CP119317">
    <property type="protein sequence ID" value="WEK53307.1"/>
    <property type="molecule type" value="Genomic_DNA"/>
</dbReference>
<keyword evidence="1" id="KW-0732">Signal</keyword>
<dbReference type="SUPFAM" id="SSF55383">
    <property type="entry name" value="Copper amine oxidase, domain N"/>
    <property type="match status" value="1"/>
</dbReference>
<protein>
    <submittedName>
        <fullName evidence="3">Stalk domain-containing protein</fullName>
    </submittedName>
</protein>
<dbReference type="Gene3D" id="3.30.457.10">
    <property type="entry name" value="Copper amine oxidase-like, N-terminal domain"/>
    <property type="match status" value="1"/>
</dbReference>
<dbReference type="InterPro" id="IPR012854">
    <property type="entry name" value="Cu_amine_oxidase-like_N"/>
</dbReference>
<reference evidence="3" key="1">
    <citation type="submission" date="2023-03" db="EMBL/GenBank/DDBJ databases">
        <title>Andean soil-derived lignocellulolytic bacterial consortium as a source of novel taxa and putative plastic-active enzymes.</title>
        <authorList>
            <person name="Diaz-Garcia L."/>
            <person name="Chuvochina M."/>
            <person name="Feuerriegel G."/>
            <person name="Bunk B."/>
            <person name="Sproer C."/>
            <person name="Streit W.R."/>
            <person name="Rodriguez L.M."/>
            <person name="Overmann J."/>
            <person name="Jimenez D.J."/>
        </authorList>
    </citation>
    <scope>NUCLEOTIDE SEQUENCE</scope>
    <source>
        <strain evidence="3">MAG 2441</strain>
    </source>
</reference>
<dbReference type="AlphaFoldDB" id="A0AA95EWN5"/>
<evidence type="ECO:0000259" key="2">
    <source>
        <dbReference type="Pfam" id="PF07833"/>
    </source>
</evidence>
<feature type="domain" description="Copper amine oxidase-like N-terminal" evidence="2">
    <location>
        <begin position="32"/>
        <end position="90"/>
    </location>
</feature>
<evidence type="ECO:0000256" key="1">
    <source>
        <dbReference type="SAM" id="SignalP"/>
    </source>
</evidence>
<dbReference type="Pfam" id="PF07833">
    <property type="entry name" value="Cu_amine_oxidN1"/>
    <property type="match status" value="1"/>
</dbReference>
<name>A0AA95EWN5_9BACL</name>
<sequence>MKKKLLLSLLIIGMLASASIGAYAATKMTLIVNGAKADVDPVVIKGVTYVPVRAAAQMLGADVKYDASTGTVTVTSKGSSPTQSTSAKKSYSVDIVVNSGPMILKISKVTLDPTYKANDYSAPIKAVVFDVSAENTTSETVHWYPSHGEIVTNTKEQARHSSDTNMINGEFKGKVIQSGKAVFEIKGDLTAITSMNYFIDAPFKVSLGDVGGKDEVIEIVLQ</sequence>
<dbReference type="InterPro" id="IPR036582">
    <property type="entry name" value="Mao_N_sf"/>
</dbReference>
<proteinExistence type="predicted"/>
<gene>
    <name evidence="3" type="ORF">P0Y55_11985</name>
</gene>
<keyword evidence="4" id="KW-1185">Reference proteome</keyword>
<evidence type="ECO:0000313" key="3">
    <source>
        <dbReference type="EMBL" id="WEK53307.1"/>
    </source>
</evidence>
<accession>A0AA95EWN5</accession>
<feature type="chain" id="PRO_5041655574" evidence="1">
    <location>
        <begin position="25"/>
        <end position="222"/>
    </location>
</feature>
<feature type="signal peptide" evidence="1">
    <location>
        <begin position="1"/>
        <end position="24"/>
    </location>
</feature>
<dbReference type="Proteomes" id="UP001178662">
    <property type="component" value="Chromosome"/>
</dbReference>
<evidence type="ECO:0000313" key="4">
    <source>
        <dbReference type="Proteomes" id="UP001178662"/>
    </source>
</evidence>